<evidence type="ECO:0008006" key="3">
    <source>
        <dbReference type="Google" id="ProtNLM"/>
    </source>
</evidence>
<evidence type="ECO:0000313" key="1">
    <source>
        <dbReference type="EMBL" id="REH94913.1"/>
    </source>
</evidence>
<dbReference type="RefSeq" id="WP_116094427.1">
    <property type="nucleotide sequence ID" value="NZ_QKXN01000011.1"/>
</dbReference>
<dbReference type="Gene3D" id="1.20.120.1450">
    <property type="match status" value="1"/>
</dbReference>
<proteinExistence type="predicted"/>
<evidence type="ECO:0000313" key="2">
    <source>
        <dbReference type="Proteomes" id="UP000256562"/>
    </source>
</evidence>
<reference evidence="1 2" key="1">
    <citation type="journal article" date="2018" name="Vet. Microbiol.">
        <title>Characterisation of Staphylococcus felis isolated from cats using whole genome sequencing.</title>
        <authorList>
            <person name="Worthing K."/>
            <person name="Pang S."/>
            <person name="Trott D.J."/>
            <person name="Abraham S."/>
            <person name="Coombs G.W."/>
            <person name="Jordan D."/>
            <person name="McIntyre L."/>
            <person name="Davies M.R."/>
            <person name="Norris J."/>
        </authorList>
    </citation>
    <scope>NUCLEOTIDE SEQUENCE [LARGE SCALE GENOMIC DNA]</scope>
    <source>
        <strain evidence="1 2">F9</strain>
    </source>
</reference>
<dbReference type="GO" id="GO:0009234">
    <property type="term" value="P:menaquinone biosynthetic process"/>
    <property type="evidence" value="ECO:0007669"/>
    <property type="project" value="InterPro"/>
</dbReference>
<dbReference type="EMBL" id="QKXQ01000328">
    <property type="protein sequence ID" value="REH94913.1"/>
    <property type="molecule type" value="Genomic_DNA"/>
</dbReference>
<dbReference type="InterPro" id="IPR009920">
    <property type="entry name" value="HEPPP_synth_su1"/>
</dbReference>
<dbReference type="AlphaFoldDB" id="A0A3E0IPB5"/>
<comment type="caution">
    <text evidence="1">The sequence shown here is derived from an EMBL/GenBank/DDBJ whole genome shotgun (WGS) entry which is preliminary data.</text>
</comment>
<organism evidence="1 2">
    <name type="scientific">Staphylococcus felis</name>
    <dbReference type="NCBI Taxonomy" id="46127"/>
    <lineage>
        <taxon>Bacteria</taxon>
        <taxon>Bacillati</taxon>
        <taxon>Bacillota</taxon>
        <taxon>Bacilli</taxon>
        <taxon>Bacillales</taxon>
        <taxon>Staphylococcaceae</taxon>
        <taxon>Staphylococcus</taxon>
    </lineage>
</organism>
<dbReference type="Proteomes" id="UP000256562">
    <property type="component" value="Unassembled WGS sequence"/>
</dbReference>
<accession>A0A3E0IPB5</accession>
<sequence>MNSSFKTLENQINIILAQLPQPNNLIINYELSLILDKLNIPETAKTACLSIDTAMKHLDRISYYNYDRDAILIGDLLSAHYYQLLSELEDITFHMRMSQTIIKINELKSHIQHSKNDLSDYELYHTIFKIETMVIGTLNDIFNLNQDVSHIYEQIMNQLKVEHLTYLVHHTEDEIRAIIDILQNKQFLMETKI</sequence>
<protein>
    <recommendedName>
        <fullName evidence="3">Heptaprenyl pyrophosphate synthase subunit A</fullName>
    </recommendedName>
</protein>
<gene>
    <name evidence="1" type="ORF">DOS83_06985</name>
</gene>
<dbReference type="OrthoDB" id="2411143at2"/>
<dbReference type="Pfam" id="PF07307">
    <property type="entry name" value="HEPPP_synt_1"/>
    <property type="match status" value="1"/>
</dbReference>
<name>A0A3E0IPB5_9STAP</name>